<feature type="transmembrane region" description="Helical" evidence="9">
    <location>
        <begin position="174"/>
        <end position="197"/>
    </location>
</feature>
<dbReference type="SUPFAM" id="SSF81345">
    <property type="entry name" value="ABC transporter involved in vitamin B12 uptake, BtuC"/>
    <property type="match status" value="1"/>
</dbReference>
<proteinExistence type="inferred from homology"/>
<evidence type="ECO:0000256" key="5">
    <source>
        <dbReference type="ARBA" id="ARBA00022692"/>
    </source>
</evidence>
<dbReference type="InterPro" id="IPR037294">
    <property type="entry name" value="ABC_BtuC-like"/>
</dbReference>
<evidence type="ECO:0000313" key="11">
    <source>
        <dbReference type="Proteomes" id="UP000296201"/>
    </source>
</evidence>
<dbReference type="RefSeq" id="WP_135796743.1">
    <property type="nucleotide sequence ID" value="NZ_CP032096.1"/>
</dbReference>
<feature type="transmembrane region" description="Helical" evidence="9">
    <location>
        <begin position="256"/>
        <end position="275"/>
    </location>
</feature>
<feature type="transmembrane region" description="Helical" evidence="9">
    <location>
        <begin position="143"/>
        <end position="162"/>
    </location>
</feature>
<comment type="subcellular location">
    <subcellularLocation>
        <location evidence="1 8">Cell membrane</location>
        <topology evidence="1 8">Multi-pass membrane protein</topology>
    </subcellularLocation>
</comment>
<feature type="transmembrane region" description="Helical" evidence="9">
    <location>
        <begin position="90"/>
        <end position="110"/>
    </location>
</feature>
<protein>
    <submittedName>
        <fullName evidence="10">Manganese transport system membrane protein MntB</fullName>
    </submittedName>
</protein>
<evidence type="ECO:0000313" key="10">
    <source>
        <dbReference type="EMBL" id="QBZ84216.1"/>
    </source>
</evidence>
<name>A0A4P7P2F4_9GAMM</name>
<evidence type="ECO:0000256" key="6">
    <source>
        <dbReference type="ARBA" id="ARBA00022989"/>
    </source>
</evidence>
<dbReference type="PANTHER" id="PTHR30477:SF8">
    <property type="entry name" value="METAL TRANSPORT SYSTEM MEMBRANE PROTEIN CT_070-RELATED"/>
    <property type="match status" value="1"/>
</dbReference>
<keyword evidence="5 8" id="KW-0812">Transmembrane</keyword>
<comment type="similarity">
    <text evidence="2 8">Belongs to the ABC-3 integral membrane protein family.</text>
</comment>
<feature type="transmembrane region" description="Helical" evidence="9">
    <location>
        <begin position="231"/>
        <end position="250"/>
    </location>
</feature>
<keyword evidence="11" id="KW-1185">Reference proteome</keyword>
<dbReference type="AlphaFoldDB" id="A0A4P7P2F4"/>
<accession>A0A4P7P2F4</accession>
<keyword evidence="6 9" id="KW-1133">Transmembrane helix</keyword>
<evidence type="ECO:0000256" key="7">
    <source>
        <dbReference type="ARBA" id="ARBA00023136"/>
    </source>
</evidence>
<dbReference type="Gene3D" id="1.10.3470.10">
    <property type="entry name" value="ABC transporter involved in vitamin B12 uptake, BtuC"/>
    <property type="match status" value="1"/>
</dbReference>
<evidence type="ECO:0000256" key="4">
    <source>
        <dbReference type="ARBA" id="ARBA00022475"/>
    </source>
</evidence>
<dbReference type="GO" id="GO:0055085">
    <property type="term" value="P:transmembrane transport"/>
    <property type="evidence" value="ECO:0007669"/>
    <property type="project" value="InterPro"/>
</dbReference>
<evidence type="ECO:0000256" key="3">
    <source>
        <dbReference type="ARBA" id="ARBA00022448"/>
    </source>
</evidence>
<feature type="transmembrane region" description="Helical" evidence="9">
    <location>
        <begin position="58"/>
        <end position="78"/>
    </location>
</feature>
<sequence>MISDVWIIATASLVAISCSMVGVFLVLRRMSLLGDAISHSVLLGIVLAYLIAGSRSVVAMMIGATLIGLLTAWLSNALHRVSKIQTDASIGIIFTWFFALGVILISVYAGQVDLDQECVLYGEIAFVPFDTVIWGEQELGPRALWIIGGVFLVNLILIVLAFERFKLVAFHPALALSLGVSVSFWHYLLMTMVSLTTVASFDAVGAILVVALLVIPASSAYLLASSLKSMLWMAAGYAQVSVLLGYAMAVWLDSSIAASIAVMAGVLLIVTVLLLQWKKQWRGSQVKEAMLDGKLQ</sequence>
<feature type="transmembrane region" description="Helical" evidence="9">
    <location>
        <begin position="203"/>
        <end position="224"/>
    </location>
</feature>
<dbReference type="Proteomes" id="UP000296201">
    <property type="component" value="Chromosome"/>
</dbReference>
<dbReference type="InterPro" id="IPR001626">
    <property type="entry name" value="ABC_TroCD"/>
</dbReference>
<organism evidence="10 11">
    <name type="scientific">Hydrogenovibrio crunogenus</name>
    <dbReference type="NCBI Taxonomy" id="39765"/>
    <lineage>
        <taxon>Bacteria</taxon>
        <taxon>Pseudomonadati</taxon>
        <taxon>Pseudomonadota</taxon>
        <taxon>Gammaproteobacteria</taxon>
        <taxon>Thiotrichales</taxon>
        <taxon>Piscirickettsiaceae</taxon>
        <taxon>Hydrogenovibrio</taxon>
    </lineage>
</organism>
<dbReference type="OrthoDB" id="9804300at2"/>
<dbReference type="EMBL" id="CP032096">
    <property type="protein sequence ID" value="QBZ84216.1"/>
    <property type="molecule type" value="Genomic_DNA"/>
</dbReference>
<gene>
    <name evidence="10" type="primary">mntB_1</name>
    <name evidence="10" type="ORF">GHNINEIG_02293</name>
</gene>
<evidence type="ECO:0000256" key="8">
    <source>
        <dbReference type="RuleBase" id="RU003943"/>
    </source>
</evidence>
<keyword evidence="7 9" id="KW-0472">Membrane</keyword>
<dbReference type="Pfam" id="PF00950">
    <property type="entry name" value="ABC-3"/>
    <property type="match status" value="1"/>
</dbReference>
<evidence type="ECO:0000256" key="2">
    <source>
        <dbReference type="ARBA" id="ARBA00008034"/>
    </source>
</evidence>
<feature type="transmembrane region" description="Helical" evidence="9">
    <location>
        <begin position="32"/>
        <end position="52"/>
    </location>
</feature>
<reference evidence="10 11" key="1">
    <citation type="submission" date="2018-08" db="EMBL/GenBank/DDBJ databases">
        <title>Horizontal acquisition of hydrogen conversion ability and other habitat adaptations in Hydrogenovibrio crunogenus strains.</title>
        <authorList>
            <person name="Gonnella G."/>
            <person name="Adam N."/>
            <person name="Perner M."/>
        </authorList>
    </citation>
    <scope>NUCLEOTIDE SEQUENCE [LARGE SCALE GENOMIC DNA]</scope>
    <source>
        <strain evidence="10 11">SP-41</strain>
    </source>
</reference>
<dbReference type="GO" id="GO:0010043">
    <property type="term" value="P:response to zinc ion"/>
    <property type="evidence" value="ECO:0007669"/>
    <property type="project" value="TreeGrafter"/>
</dbReference>
<keyword evidence="4" id="KW-1003">Cell membrane</keyword>
<dbReference type="PANTHER" id="PTHR30477">
    <property type="entry name" value="ABC-TRANSPORTER METAL-BINDING PROTEIN"/>
    <property type="match status" value="1"/>
</dbReference>
<evidence type="ECO:0000256" key="9">
    <source>
        <dbReference type="SAM" id="Phobius"/>
    </source>
</evidence>
<evidence type="ECO:0000256" key="1">
    <source>
        <dbReference type="ARBA" id="ARBA00004651"/>
    </source>
</evidence>
<keyword evidence="3 8" id="KW-0813">Transport</keyword>
<dbReference type="CDD" id="cd06550">
    <property type="entry name" value="TM_ABC_iron-siderophores_like"/>
    <property type="match status" value="1"/>
</dbReference>
<feature type="transmembrane region" description="Helical" evidence="9">
    <location>
        <begin position="6"/>
        <end position="27"/>
    </location>
</feature>
<dbReference type="GO" id="GO:0043190">
    <property type="term" value="C:ATP-binding cassette (ABC) transporter complex"/>
    <property type="evidence" value="ECO:0007669"/>
    <property type="project" value="InterPro"/>
</dbReference>